<dbReference type="AlphaFoldDB" id="A0A800MRT5"/>
<evidence type="ECO:0000313" key="5">
    <source>
        <dbReference type="Proteomes" id="UP000465778"/>
    </source>
</evidence>
<name>A0A800MRT5_CYTFI</name>
<dbReference type="InterPro" id="IPR036291">
    <property type="entry name" value="NAD(P)-bd_dom_sf"/>
</dbReference>
<gene>
    <name evidence="4" type="ORF">KIS1582_5015</name>
</gene>
<reference evidence="4 5" key="1">
    <citation type="journal article" date="2020" name="G3 (Bethesda)">
        <title>Whole Genome Sequencing and Comparative Genomics of Two Nematicidal Bacillus Strains Reveals a Wide Range of Possible Virulence Factors.</title>
        <authorList>
            <person name="Susic N."/>
            <person name="Janezic S."/>
            <person name="Rupnik M."/>
            <person name="Geric Stare B."/>
        </authorList>
    </citation>
    <scope>NUCLEOTIDE SEQUENCE [LARGE SCALE GENOMIC DNA]</scope>
    <source>
        <strain evidence="4 5">I-1582</strain>
    </source>
</reference>
<dbReference type="Proteomes" id="UP000465778">
    <property type="component" value="Unassembled WGS sequence"/>
</dbReference>
<organism evidence="4 5">
    <name type="scientific">Cytobacillus firmus</name>
    <name type="common">Bacillus firmus</name>
    <dbReference type="NCBI Taxonomy" id="1399"/>
    <lineage>
        <taxon>Bacteria</taxon>
        <taxon>Bacillati</taxon>
        <taxon>Bacillota</taxon>
        <taxon>Bacilli</taxon>
        <taxon>Bacillales</taxon>
        <taxon>Bacillaceae</taxon>
        <taxon>Cytobacillus</taxon>
    </lineage>
</organism>
<dbReference type="SUPFAM" id="SSF51735">
    <property type="entry name" value="NAD(P)-binding Rossmann-fold domains"/>
    <property type="match status" value="1"/>
</dbReference>
<evidence type="ECO:0000259" key="3">
    <source>
        <dbReference type="Pfam" id="PF04321"/>
    </source>
</evidence>
<proteinExistence type="inferred from homology"/>
<dbReference type="GO" id="GO:0019305">
    <property type="term" value="P:dTDP-rhamnose biosynthetic process"/>
    <property type="evidence" value="ECO:0007669"/>
    <property type="project" value="UniProtKB-UniPathway"/>
</dbReference>
<dbReference type="UniPathway" id="UPA00124"/>
<comment type="pathway">
    <text evidence="2">Carbohydrate biosynthesis; dTDP-L-rhamnose biosynthesis.</text>
</comment>
<dbReference type="PANTHER" id="PTHR10491">
    <property type="entry name" value="DTDP-4-DEHYDRORHAMNOSE REDUCTASE"/>
    <property type="match status" value="1"/>
</dbReference>
<dbReference type="EC" id="1.1.1.133" evidence="2"/>
<dbReference type="RefSeq" id="WP_159347309.1">
    <property type="nucleotide sequence ID" value="NZ_JBALOT010000059.1"/>
</dbReference>
<dbReference type="EMBL" id="VDEM01000129">
    <property type="protein sequence ID" value="KAF0821278.1"/>
    <property type="molecule type" value="Genomic_DNA"/>
</dbReference>
<sequence length="280" mass="31579">MKILITGAHGQLGQQLKRKLSETHFVVCQGKKELDITHKEEAEERIIHINPEIIIHAAAYTAVDQCEIQKKKAFEVNGIGAGYIAQAASKIGARVIYISSDYVFDGKKQSPYTEKDETNPQSIYGMSKWLGEKLVMEFNNGTIIRTSWLYGHEGNNFVKKMIELGKKGRDIKVVSDQIGSPTYVNDLVETMIHLLDKSSGTYHISNTGSCSWYEFAKCIFNEAGFNPDLIHPTTTKDYGALAPRPCNSILEHTALKYVNIPSPRKWDIALREFIRKELIK</sequence>
<keyword evidence="2 4" id="KW-0560">Oxidoreductase</keyword>
<dbReference type="InterPro" id="IPR005913">
    <property type="entry name" value="dTDP_dehydrorham_reduct"/>
</dbReference>
<evidence type="ECO:0000256" key="1">
    <source>
        <dbReference type="ARBA" id="ARBA00010944"/>
    </source>
</evidence>
<dbReference type="PANTHER" id="PTHR10491:SF4">
    <property type="entry name" value="METHIONINE ADENOSYLTRANSFERASE 2 SUBUNIT BETA"/>
    <property type="match status" value="1"/>
</dbReference>
<dbReference type="CDD" id="cd05254">
    <property type="entry name" value="dTDP_HR_like_SDR_e"/>
    <property type="match status" value="1"/>
</dbReference>
<accession>A0A800MRT5</accession>
<dbReference type="NCBIfam" id="TIGR01214">
    <property type="entry name" value="rmlD"/>
    <property type="match status" value="1"/>
</dbReference>
<dbReference type="GO" id="GO:0008831">
    <property type="term" value="F:dTDP-4-dehydrorhamnose reductase activity"/>
    <property type="evidence" value="ECO:0007669"/>
    <property type="project" value="UniProtKB-EC"/>
</dbReference>
<dbReference type="Gene3D" id="3.90.25.10">
    <property type="entry name" value="UDP-galactose 4-epimerase, domain 1"/>
    <property type="match status" value="1"/>
</dbReference>
<evidence type="ECO:0000313" key="4">
    <source>
        <dbReference type="EMBL" id="KAF0821278.1"/>
    </source>
</evidence>
<evidence type="ECO:0000256" key="2">
    <source>
        <dbReference type="RuleBase" id="RU364082"/>
    </source>
</evidence>
<comment type="similarity">
    <text evidence="1 2">Belongs to the dTDP-4-dehydrorhamnose reductase family.</text>
</comment>
<dbReference type="Gene3D" id="3.40.50.720">
    <property type="entry name" value="NAD(P)-binding Rossmann-like Domain"/>
    <property type="match status" value="1"/>
</dbReference>
<comment type="caution">
    <text evidence="4">The sequence shown here is derived from an EMBL/GenBank/DDBJ whole genome shotgun (WGS) entry which is preliminary data.</text>
</comment>
<dbReference type="OrthoDB" id="9803892at2"/>
<dbReference type="InterPro" id="IPR029903">
    <property type="entry name" value="RmlD-like-bd"/>
</dbReference>
<dbReference type="FunFam" id="3.40.50.720:FF:000159">
    <property type="entry name" value="dTDP-4-dehydrorhamnose reductase"/>
    <property type="match status" value="1"/>
</dbReference>
<dbReference type="GO" id="GO:0005829">
    <property type="term" value="C:cytosol"/>
    <property type="evidence" value="ECO:0007669"/>
    <property type="project" value="TreeGrafter"/>
</dbReference>
<dbReference type="Pfam" id="PF04321">
    <property type="entry name" value="RmlD_sub_bind"/>
    <property type="match status" value="1"/>
</dbReference>
<feature type="domain" description="RmlD-like substrate binding" evidence="3">
    <location>
        <begin position="1"/>
        <end position="276"/>
    </location>
</feature>
<keyword evidence="2" id="KW-0521">NADP</keyword>
<comment type="function">
    <text evidence="2">Catalyzes the reduction of dTDP-6-deoxy-L-lyxo-4-hexulose to yield dTDP-L-rhamnose.</text>
</comment>
<protein>
    <recommendedName>
        <fullName evidence="2">dTDP-4-dehydrorhamnose reductase</fullName>
        <ecNumber evidence="2">1.1.1.133</ecNumber>
    </recommendedName>
</protein>